<evidence type="ECO:0000313" key="8">
    <source>
        <dbReference type="Proteomes" id="UP000198373"/>
    </source>
</evidence>
<feature type="binding site" evidence="3">
    <location>
        <position position="314"/>
    </location>
    <ligand>
        <name>Zn(2+)</name>
        <dbReference type="ChEBI" id="CHEBI:29105"/>
    </ligand>
</feature>
<evidence type="ECO:0000256" key="2">
    <source>
        <dbReference type="ARBA" id="ARBA00023134"/>
    </source>
</evidence>
<feature type="compositionally biased region" description="Basic residues" evidence="4">
    <location>
        <begin position="27"/>
        <end position="41"/>
    </location>
</feature>
<dbReference type="GO" id="GO:0003924">
    <property type="term" value="F:GTPase activity"/>
    <property type="evidence" value="ECO:0007669"/>
    <property type="project" value="UniProtKB-UniRule"/>
</dbReference>
<dbReference type="GO" id="GO:0005737">
    <property type="term" value="C:cytoplasm"/>
    <property type="evidence" value="ECO:0007669"/>
    <property type="project" value="UniProtKB-SubCell"/>
</dbReference>
<keyword evidence="8" id="KW-1185">Reference proteome</keyword>
<evidence type="ECO:0000256" key="3">
    <source>
        <dbReference type="HAMAP-Rule" id="MF_01820"/>
    </source>
</evidence>
<dbReference type="GO" id="GO:0042274">
    <property type="term" value="P:ribosomal small subunit biogenesis"/>
    <property type="evidence" value="ECO:0007669"/>
    <property type="project" value="UniProtKB-UniRule"/>
</dbReference>
<dbReference type="PROSITE" id="PS51721">
    <property type="entry name" value="G_CP"/>
    <property type="match status" value="1"/>
</dbReference>
<keyword evidence="3" id="KW-0699">rRNA-binding</keyword>
<comment type="function">
    <text evidence="3">One of several proteins that assist in the late maturation steps of the functional core of the 30S ribosomal subunit. Helps release RbfA from mature subunits. May play a role in the assembly of ribosomal proteins into the subunit. Circularly permuted GTPase that catalyzes slow GTP hydrolysis, GTPase activity is stimulated by the 30S ribosomal subunit.</text>
</comment>
<feature type="domain" description="EngC GTPase" evidence="5">
    <location>
        <begin position="134"/>
        <end position="275"/>
    </location>
</feature>
<feature type="binding site" evidence="3">
    <location>
        <begin position="174"/>
        <end position="177"/>
    </location>
    <ligand>
        <name>GTP</name>
        <dbReference type="ChEBI" id="CHEBI:37565"/>
    </ligand>
</feature>
<dbReference type="InterPro" id="IPR004881">
    <property type="entry name" value="Ribosome_biogen_GTPase_RsgA"/>
</dbReference>
<keyword evidence="3" id="KW-0378">Hydrolase</keyword>
<dbReference type="GO" id="GO:0005525">
    <property type="term" value="F:GTP binding"/>
    <property type="evidence" value="ECO:0007669"/>
    <property type="project" value="UniProtKB-UniRule"/>
</dbReference>
<dbReference type="OrthoDB" id="9809485at2"/>
<evidence type="ECO:0000259" key="6">
    <source>
        <dbReference type="PROSITE" id="PS51721"/>
    </source>
</evidence>
<dbReference type="Proteomes" id="UP000198373">
    <property type="component" value="Unassembled WGS sequence"/>
</dbReference>
<feature type="compositionally biased region" description="Basic and acidic residues" evidence="4">
    <location>
        <begin position="17"/>
        <end position="26"/>
    </location>
</feature>
<keyword evidence="3" id="KW-0694">RNA-binding</keyword>
<comment type="subunit">
    <text evidence="3">Monomer. Associates with 30S ribosomal subunit, binds 16S rRNA.</text>
</comment>
<dbReference type="InterPro" id="IPR010914">
    <property type="entry name" value="RsgA_GTPase_dom"/>
</dbReference>
<accession>A0A239B6T0</accession>
<keyword evidence="2 3" id="KW-0342">GTP-binding</keyword>
<evidence type="ECO:0000313" key="7">
    <source>
        <dbReference type="EMBL" id="SNS03362.1"/>
    </source>
</evidence>
<feature type="region of interest" description="Disordered" evidence="4">
    <location>
        <begin position="1"/>
        <end position="47"/>
    </location>
</feature>
<feature type="binding site" evidence="3">
    <location>
        <position position="307"/>
    </location>
    <ligand>
        <name>Zn(2+)</name>
        <dbReference type="ChEBI" id="CHEBI:29105"/>
    </ligand>
</feature>
<dbReference type="EMBL" id="FZOO01000001">
    <property type="protein sequence ID" value="SNS03362.1"/>
    <property type="molecule type" value="Genomic_DNA"/>
</dbReference>
<dbReference type="CDD" id="cd01854">
    <property type="entry name" value="YjeQ_EngC"/>
    <property type="match status" value="1"/>
</dbReference>
<dbReference type="AlphaFoldDB" id="A0A239B6T0"/>
<keyword evidence="3" id="KW-0690">Ribosome biogenesis</keyword>
<comment type="subcellular location">
    <subcellularLocation>
        <location evidence="3">Cytoplasm</location>
    </subcellularLocation>
</comment>
<dbReference type="GO" id="GO:0019843">
    <property type="term" value="F:rRNA binding"/>
    <property type="evidence" value="ECO:0007669"/>
    <property type="project" value="UniProtKB-KW"/>
</dbReference>
<dbReference type="Gene3D" id="3.40.50.300">
    <property type="entry name" value="P-loop containing nucleotide triphosphate hydrolases"/>
    <property type="match status" value="1"/>
</dbReference>
<keyword evidence="3" id="KW-0963">Cytoplasm</keyword>
<keyword evidence="3" id="KW-0862">Zinc</keyword>
<name>A0A239B6T0_9ACTN</name>
<dbReference type="NCBIfam" id="TIGR00157">
    <property type="entry name" value="ribosome small subunit-dependent GTPase A"/>
    <property type="match status" value="1"/>
</dbReference>
<feature type="domain" description="CP-type G" evidence="6">
    <location>
        <begin position="125"/>
        <end position="277"/>
    </location>
</feature>
<protein>
    <recommendedName>
        <fullName evidence="3">Small ribosomal subunit biogenesis GTPase RsgA</fullName>
        <ecNumber evidence="3">3.6.1.-</ecNumber>
    </recommendedName>
</protein>
<comment type="similarity">
    <text evidence="3">Belongs to the TRAFAC class YlqF/YawG GTPase family. RsgA subfamily.</text>
</comment>
<evidence type="ECO:0000256" key="1">
    <source>
        <dbReference type="ARBA" id="ARBA00022741"/>
    </source>
</evidence>
<dbReference type="PANTHER" id="PTHR32120">
    <property type="entry name" value="SMALL RIBOSOMAL SUBUNIT BIOGENESIS GTPASE RSGA"/>
    <property type="match status" value="1"/>
</dbReference>
<dbReference type="PROSITE" id="PS50936">
    <property type="entry name" value="ENGC_GTPASE"/>
    <property type="match status" value="1"/>
</dbReference>
<dbReference type="EC" id="3.6.1.-" evidence="3"/>
<dbReference type="InterPro" id="IPR027417">
    <property type="entry name" value="P-loop_NTPase"/>
</dbReference>
<evidence type="ECO:0000259" key="5">
    <source>
        <dbReference type="PROSITE" id="PS50936"/>
    </source>
</evidence>
<keyword evidence="1 3" id="KW-0547">Nucleotide-binding</keyword>
<dbReference type="SUPFAM" id="SSF52540">
    <property type="entry name" value="P-loop containing nucleoside triphosphate hydrolases"/>
    <property type="match status" value="1"/>
</dbReference>
<dbReference type="PANTHER" id="PTHR32120:SF11">
    <property type="entry name" value="SMALL RIBOSOMAL SUBUNIT BIOGENESIS GTPASE RSGA 1, MITOCHONDRIAL-RELATED"/>
    <property type="match status" value="1"/>
</dbReference>
<dbReference type="GO" id="GO:0046872">
    <property type="term" value="F:metal ion binding"/>
    <property type="evidence" value="ECO:0007669"/>
    <property type="project" value="UniProtKB-KW"/>
</dbReference>
<gene>
    <name evidence="3" type="primary">rsgA</name>
    <name evidence="7" type="ORF">SAMN06893096_101471</name>
</gene>
<dbReference type="InterPro" id="IPR030378">
    <property type="entry name" value="G_CP_dom"/>
</dbReference>
<feature type="binding site" evidence="3">
    <location>
        <position position="301"/>
    </location>
    <ligand>
        <name>Zn(2+)</name>
        <dbReference type="ChEBI" id="CHEBI:29105"/>
    </ligand>
</feature>
<organism evidence="7 8">
    <name type="scientific">Geodermatophilus pulveris</name>
    <dbReference type="NCBI Taxonomy" id="1564159"/>
    <lineage>
        <taxon>Bacteria</taxon>
        <taxon>Bacillati</taxon>
        <taxon>Actinomycetota</taxon>
        <taxon>Actinomycetes</taxon>
        <taxon>Geodermatophilales</taxon>
        <taxon>Geodermatophilaceae</taxon>
        <taxon>Geodermatophilus</taxon>
    </lineage>
</organism>
<reference evidence="8" key="1">
    <citation type="submission" date="2017-06" db="EMBL/GenBank/DDBJ databases">
        <authorList>
            <person name="Varghese N."/>
            <person name="Submissions S."/>
        </authorList>
    </citation>
    <scope>NUCLEOTIDE SEQUENCE [LARGE SCALE GENOMIC DNA]</scope>
    <source>
        <strain evidence="8">DSM 46839</strain>
    </source>
</reference>
<feature type="binding site" evidence="3">
    <location>
        <begin position="220"/>
        <end position="228"/>
    </location>
    <ligand>
        <name>GTP</name>
        <dbReference type="ChEBI" id="CHEBI:37565"/>
    </ligand>
</feature>
<sequence length="348" mass="36482">MGRDAGGRALSPRRHDKRSDEDDVRVRPGRRGSRPRTRTRPSHSDAVPGLVVAVDRGRMTVRVGGPDGAPVEVTAMRARELGKHGVVVGDRVRLVGDTSGRTDSLARIVAIEDRTTSLRRTADDTDPAERVVVANADQLVVVTSVTDPDPALGFLDRCVVAAYAGGLEPLLCLTKTDLASPQPLLDRYAGLDVDAVPMSREAPLDALLARLAGRMSVLVGQSGVGKSTLVNRLVPDAFRATGDVSKVGKGRHTSSSAVLLDLPGGGTVIDTPGIRSFGLAHVTAEDVVAAFDDVAEAAVDCPPGCGHTAEDPDCALDAWAAAGPPARRERLESLRRLLDAVGQLGPGY</sequence>
<dbReference type="Pfam" id="PF03193">
    <property type="entry name" value="RsgA_GTPase"/>
    <property type="match status" value="1"/>
</dbReference>
<dbReference type="HAMAP" id="MF_01820">
    <property type="entry name" value="GTPase_RsgA"/>
    <property type="match status" value="1"/>
</dbReference>
<evidence type="ECO:0000256" key="4">
    <source>
        <dbReference type="SAM" id="MobiDB-lite"/>
    </source>
</evidence>
<proteinExistence type="inferred from homology"/>
<comment type="cofactor">
    <cofactor evidence="3">
        <name>Zn(2+)</name>
        <dbReference type="ChEBI" id="CHEBI:29105"/>
    </cofactor>
    <text evidence="3">Binds 1 zinc ion per subunit.</text>
</comment>
<feature type="binding site" evidence="3">
    <location>
        <position position="305"/>
    </location>
    <ligand>
        <name>Zn(2+)</name>
        <dbReference type="ChEBI" id="CHEBI:29105"/>
    </ligand>
</feature>
<keyword evidence="3" id="KW-0479">Metal-binding</keyword>